<dbReference type="PANTHER" id="PTHR11139:SF68">
    <property type="entry name" value="DNA-DEPENDENT PROTEIN KINASE CATALYTIC SUBUNIT"/>
    <property type="match status" value="1"/>
</dbReference>
<dbReference type="Gene3D" id="1.10.1070.11">
    <property type="entry name" value="Phosphatidylinositol 3-/4-kinase, catalytic domain"/>
    <property type="match status" value="1"/>
</dbReference>
<organism evidence="4 5">
    <name type="scientific">Acaulospora morrowiae</name>
    <dbReference type="NCBI Taxonomy" id="94023"/>
    <lineage>
        <taxon>Eukaryota</taxon>
        <taxon>Fungi</taxon>
        <taxon>Fungi incertae sedis</taxon>
        <taxon>Mucoromycota</taxon>
        <taxon>Glomeromycotina</taxon>
        <taxon>Glomeromycetes</taxon>
        <taxon>Diversisporales</taxon>
        <taxon>Acaulosporaceae</taxon>
        <taxon>Acaulospora</taxon>
    </lineage>
</organism>
<dbReference type="GO" id="GO:0006303">
    <property type="term" value="P:double-strand break repair via nonhomologous end joining"/>
    <property type="evidence" value="ECO:0007669"/>
    <property type="project" value="InterPro"/>
</dbReference>
<evidence type="ECO:0000259" key="2">
    <source>
        <dbReference type="PROSITE" id="PS51189"/>
    </source>
</evidence>
<protein>
    <submittedName>
        <fullName evidence="4">14049_t:CDS:1</fullName>
    </submittedName>
</protein>
<feature type="domain" description="FAT" evidence="2">
    <location>
        <begin position="140"/>
        <end position="743"/>
    </location>
</feature>
<dbReference type="PROSITE" id="PS51189">
    <property type="entry name" value="FAT"/>
    <property type="match status" value="1"/>
</dbReference>
<dbReference type="Pfam" id="PF19704">
    <property type="entry name" value="DNAPKcs_CC5"/>
    <property type="match status" value="1"/>
</dbReference>
<feature type="domain" description="FATC" evidence="3">
    <location>
        <begin position="1273"/>
        <end position="1305"/>
    </location>
</feature>
<evidence type="ECO:0000259" key="3">
    <source>
        <dbReference type="PROSITE" id="PS51190"/>
    </source>
</evidence>
<reference evidence="4" key="1">
    <citation type="submission" date="2021-06" db="EMBL/GenBank/DDBJ databases">
        <authorList>
            <person name="Kallberg Y."/>
            <person name="Tangrot J."/>
            <person name="Rosling A."/>
        </authorList>
    </citation>
    <scope>NUCLEOTIDE SEQUENCE</scope>
    <source>
        <strain evidence="4">CL551</strain>
    </source>
</reference>
<dbReference type="SMART" id="SM01343">
    <property type="entry name" value="FATC"/>
    <property type="match status" value="1"/>
</dbReference>
<dbReference type="PROSITE" id="PS51190">
    <property type="entry name" value="FATC"/>
    <property type="match status" value="1"/>
</dbReference>
<accession>A0A9N9BX25</accession>
<comment type="caution">
    <text evidence="4">The sequence shown here is derived from an EMBL/GenBank/DDBJ whole genome shotgun (WGS) entry which is preliminary data.</text>
</comment>
<sequence length="1310" mass="151700">SSQKDFYRALAHAKHKRTEISNSFQTEAPYKQISMLRKYRVGELPDIEIKHSDIIGPLQALAQRDLEISRMLFTSIFVSIYNHVDDHVDMEPNVQEEYKNSIAQNIQSIFINSTTYFPPLINSCLRICFEAVDIKVDPTVIRKASEISSTESLGISLIERQLLRFISPRGSKRVRATDSGTAAESMLPWVELAYLYKSIDGHDVYKSIYECHIAHSQVTKDALNAELIGDYASACQLYLDALGHEDVDVDNNEIRVWEEGRFECFIKLSQWESLADTVLIDIDKSFDKLWEDEYQDPYLQYFMHSMFKLAHGTDDHDFHRQMFLDFIENAMTDPDRKTLLTSQYPIELALTSIARNEFAQARSYVQKAYDSFLFNWSTLHPLALGIRLDKLSSLQQIVEMEEYINLVQSSNRSENWEKLVAHWIKRYPSKQLDPTNTWDDIITCRHSIIDNMLNWLENDRKFNSVMNILENQGLLKMSSAARVQGNFAVARECLKKGRSLDLRSTNDFKYHQFKLNLKESITTSDSKKRIDILLAMADEFGRLEISDVKINMKCRIIESETYSLLTAEFDKPESTTSYPSLKGRKQSFMKSGFDLLNNISEKAVLHLKSSNQAKVFVKFAKFCDHFLRSLESNDDLHNVTFDKDLYASTVIQNILQAMDYGSKEALEFFPRLLQIIDIYERSQGTFEEKVKSFGPVWRFIRWIPQIVAVLDKPTAQCVFPILFELSRLYPKSLYYPLKISSDHYKFDERNRAVRENKNKIQQLKQIIKSDVIDTLIGELERLTNPETVFYSWCLTINQYIREMTNGIDRSEDIKASFMEMKAFLEFAESHSGYINKICGTDGINLTKMNNQKFREVIWSYHEKSIKPMEKKIFGVSLLKFYSPWLAEFSSSNIDEDIEIPGQYDGLTIPDPTRHVKIAHFDPKLLVLRSMRKPKKITILGTDGNEYPFLVKGGEDLRLDQRVQLLFTVMNELMRKDFYCSQRKIALRTYKVVPMTGSLGIIEWIPDTEPIKQIIEKELFNQNTICDSQFEHDNWVKDNYQSYQKMFTKVNREEVVKHMMKLQSMINGNSLKKALYKLAASPEVHLSIRAEFVKNLAAINVCGYLIGNGSLISIDFGHAFGSATETLEVPELVPFRLTRQIESLMEPLGSKGLLEYPMIKIMQIMHANKDILLNSMEIFVKEPLLDWQIRARRKANNQKNPESSEIDNEKAHTAEWYPRQKLDIAQRKLSGENPAYIICEELLAGHSNKNFIKHIQSIAKGSPEHNVRARIPRKCSSVKEQVECLIDLATDPFVLGVMYVGWYLVIMAKYF</sequence>
<dbReference type="InterPro" id="IPR050517">
    <property type="entry name" value="DDR_Repair_Kinase"/>
</dbReference>
<proteinExistence type="predicted"/>
<keyword evidence="5" id="KW-1185">Reference proteome</keyword>
<dbReference type="OrthoDB" id="381190at2759"/>
<dbReference type="GO" id="GO:0000723">
    <property type="term" value="P:telomere maintenance"/>
    <property type="evidence" value="ECO:0007669"/>
    <property type="project" value="TreeGrafter"/>
</dbReference>
<dbReference type="InterPro" id="IPR045581">
    <property type="entry name" value="DNAPKcs_CC5"/>
</dbReference>
<dbReference type="InterPro" id="IPR003152">
    <property type="entry name" value="FATC_dom"/>
</dbReference>
<dbReference type="Pfam" id="PF02260">
    <property type="entry name" value="FATC"/>
    <property type="match status" value="1"/>
</dbReference>
<dbReference type="EMBL" id="CAJVPV010004999">
    <property type="protein sequence ID" value="CAG8582851.1"/>
    <property type="molecule type" value="Genomic_DNA"/>
</dbReference>
<dbReference type="CDD" id="cd05172">
    <property type="entry name" value="PIKKc_DNA-PK"/>
    <property type="match status" value="1"/>
</dbReference>
<dbReference type="InterPro" id="IPR000403">
    <property type="entry name" value="PI3/4_kinase_cat_dom"/>
</dbReference>
<dbReference type="Pfam" id="PF00454">
    <property type="entry name" value="PI3_PI4_kinase"/>
    <property type="match status" value="1"/>
</dbReference>
<dbReference type="Pfam" id="PF02259">
    <property type="entry name" value="FAT"/>
    <property type="match status" value="1"/>
</dbReference>
<evidence type="ECO:0000259" key="1">
    <source>
        <dbReference type="PROSITE" id="PS50290"/>
    </source>
</evidence>
<dbReference type="InterPro" id="IPR014009">
    <property type="entry name" value="PIK_FAT"/>
</dbReference>
<dbReference type="PROSITE" id="PS50290">
    <property type="entry name" value="PI3_4_KINASE_3"/>
    <property type="match status" value="1"/>
</dbReference>
<dbReference type="PANTHER" id="PTHR11139">
    <property type="entry name" value="ATAXIA TELANGIECTASIA MUTATED ATM -RELATED"/>
    <property type="match status" value="1"/>
</dbReference>
<dbReference type="GO" id="GO:0004677">
    <property type="term" value="F:DNA-dependent protein kinase activity"/>
    <property type="evidence" value="ECO:0007669"/>
    <property type="project" value="InterPro"/>
</dbReference>
<evidence type="ECO:0000313" key="5">
    <source>
        <dbReference type="Proteomes" id="UP000789342"/>
    </source>
</evidence>
<dbReference type="SUPFAM" id="SSF56112">
    <property type="entry name" value="Protein kinase-like (PK-like)"/>
    <property type="match status" value="1"/>
</dbReference>
<dbReference type="InterPro" id="IPR011009">
    <property type="entry name" value="Kinase-like_dom_sf"/>
</dbReference>
<dbReference type="InterPro" id="IPR003151">
    <property type="entry name" value="PIK-rel_kinase_FAT"/>
</dbReference>
<dbReference type="InterPro" id="IPR037706">
    <property type="entry name" value="DNA-PK_dom"/>
</dbReference>
<dbReference type="Proteomes" id="UP000789342">
    <property type="component" value="Unassembled WGS sequence"/>
</dbReference>
<name>A0A9N9BX25_9GLOM</name>
<feature type="domain" description="PI3K/PI4K catalytic" evidence="1">
    <location>
        <begin position="920"/>
        <end position="1228"/>
    </location>
</feature>
<gene>
    <name evidence="4" type="ORF">AMORRO_LOCUS6988</name>
</gene>
<dbReference type="SMART" id="SM00146">
    <property type="entry name" value="PI3Kc"/>
    <property type="match status" value="1"/>
</dbReference>
<dbReference type="InterPro" id="IPR036940">
    <property type="entry name" value="PI3/4_kinase_cat_sf"/>
</dbReference>
<dbReference type="GO" id="GO:0005634">
    <property type="term" value="C:nucleus"/>
    <property type="evidence" value="ECO:0007669"/>
    <property type="project" value="TreeGrafter"/>
</dbReference>
<evidence type="ECO:0000313" key="4">
    <source>
        <dbReference type="EMBL" id="CAG8582851.1"/>
    </source>
</evidence>
<feature type="non-terminal residue" evidence="4">
    <location>
        <position position="1310"/>
    </location>
</feature>
<dbReference type="Gene3D" id="3.30.1010.10">
    <property type="entry name" value="Phosphatidylinositol 3-kinase Catalytic Subunit, Chain A, domain 4"/>
    <property type="match status" value="1"/>
</dbReference>